<dbReference type="InterPro" id="IPR013818">
    <property type="entry name" value="Lipase"/>
</dbReference>
<dbReference type="AlphaFoldDB" id="A0A834KU76"/>
<reference evidence="10" key="1">
    <citation type="journal article" date="2020" name="G3 (Bethesda)">
        <title>High-Quality Assemblies for Three Invasive Social Wasps from the &lt;i&gt;Vespula&lt;/i&gt; Genus.</title>
        <authorList>
            <person name="Harrop T.W.R."/>
            <person name="Guhlin J."/>
            <person name="McLaughlin G.M."/>
            <person name="Permina E."/>
            <person name="Stockwell P."/>
            <person name="Gilligan J."/>
            <person name="Le Lec M.F."/>
            <person name="Gruber M.A.M."/>
            <person name="Quinn O."/>
            <person name="Lovegrove M."/>
            <person name="Duncan E.J."/>
            <person name="Remnant E.J."/>
            <person name="Van Eeckhoven J."/>
            <person name="Graham B."/>
            <person name="Knapp R.A."/>
            <person name="Langford K.W."/>
            <person name="Kronenberg Z."/>
            <person name="Press M.O."/>
            <person name="Eacker S.M."/>
            <person name="Wilson-Rankin E.E."/>
            <person name="Purcell J."/>
            <person name="Lester P.J."/>
            <person name="Dearden P.K."/>
        </authorList>
    </citation>
    <scope>NUCLEOTIDE SEQUENCE</scope>
    <source>
        <strain evidence="10">Linc-1</strain>
    </source>
</reference>
<organism evidence="10 11">
    <name type="scientific">Vespula germanica</name>
    <name type="common">German yellow jacket</name>
    <name type="synonym">Paravespula germanica</name>
    <dbReference type="NCBI Taxonomy" id="30212"/>
    <lineage>
        <taxon>Eukaryota</taxon>
        <taxon>Metazoa</taxon>
        <taxon>Ecdysozoa</taxon>
        <taxon>Arthropoda</taxon>
        <taxon>Hexapoda</taxon>
        <taxon>Insecta</taxon>
        <taxon>Pterygota</taxon>
        <taxon>Neoptera</taxon>
        <taxon>Endopterygota</taxon>
        <taxon>Hymenoptera</taxon>
        <taxon>Apocrita</taxon>
        <taxon>Aculeata</taxon>
        <taxon>Vespoidea</taxon>
        <taxon>Vespidae</taxon>
        <taxon>Vespinae</taxon>
        <taxon>Vespula</taxon>
    </lineage>
</organism>
<evidence type="ECO:0000256" key="8">
    <source>
        <dbReference type="RuleBase" id="RU004262"/>
    </source>
</evidence>
<evidence type="ECO:0000259" key="9">
    <source>
        <dbReference type="Pfam" id="PF00151"/>
    </source>
</evidence>
<dbReference type="PANTHER" id="PTHR11610:SF173">
    <property type="entry name" value="LIPASE DOMAIN-CONTAINING PROTEIN-RELATED"/>
    <property type="match status" value="1"/>
</dbReference>
<name>A0A834KU76_VESGE</name>
<dbReference type="GO" id="GO:0017171">
    <property type="term" value="F:serine hydrolase activity"/>
    <property type="evidence" value="ECO:0007669"/>
    <property type="project" value="TreeGrafter"/>
</dbReference>
<evidence type="ECO:0000256" key="3">
    <source>
        <dbReference type="ARBA" id="ARBA00010701"/>
    </source>
</evidence>
<evidence type="ECO:0000256" key="2">
    <source>
        <dbReference type="ARBA" id="ARBA00004613"/>
    </source>
</evidence>
<evidence type="ECO:0000313" key="11">
    <source>
        <dbReference type="Proteomes" id="UP000617340"/>
    </source>
</evidence>
<gene>
    <name evidence="10" type="ORF">HZH68_004677</name>
</gene>
<dbReference type="GO" id="GO:0016042">
    <property type="term" value="P:lipid catabolic process"/>
    <property type="evidence" value="ECO:0007669"/>
    <property type="project" value="TreeGrafter"/>
</dbReference>
<comment type="subcellular location">
    <subcellularLocation>
        <location evidence="2">Secreted</location>
    </subcellularLocation>
</comment>
<keyword evidence="5" id="KW-0964">Secreted</keyword>
<evidence type="ECO:0000256" key="6">
    <source>
        <dbReference type="ARBA" id="ARBA00022801"/>
    </source>
</evidence>
<dbReference type="GO" id="GO:0005615">
    <property type="term" value="C:extracellular space"/>
    <property type="evidence" value="ECO:0007669"/>
    <property type="project" value="TreeGrafter"/>
</dbReference>
<comment type="catalytic activity">
    <reaction evidence="1">
        <text>a 1,2-diacyl-sn-glycero-3-phosphocholine + H2O = a 2-acyl-sn-glycero-3-phosphocholine + a fatty acid + H(+)</text>
        <dbReference type="Rhea" id="RHEA:18689"/>
        <dbReference type="ChEBI" id="CHEBI:15377"/>
        <dbReference type="ChEBI" id="CHEBI:15378"/>
        <dbReference type="ChEBI" id="CHEBI:28868"/>
        <dbReference type="ChEBI" id="CHEBI:57643"/>
        <dbReference type="ChEBI" id="CHEBI:57875"/>
        <dbReference type="EC" id="3.1.1.32"/>
    </reaction>
</comment>
<evidence type="ECO:0000256" key="1">
    <source>
        <dbReference type="ARBA" id="ARBA00000111"/>
    </source>
</evidence>
<accession>A0A834KU76</accession>
<feature type="domain" description="Lipase" evidence="9">
    <location>
        <begin position="71"/>
        <end position="302"/>
    </location>
</feature>
<dbReference type="InterPro" id="IPR000734">
    <property type="entry name" value="TAG_lipase"/>
</dbReference>
<proteinExistence type="inferred from homology"/>
<dbReference type="EC" id="3.1.1.32" evidence="4"/>
<sequence length="344" mass="37801">MKTKTKTYSDASVVTMGSPLILLTLFGALSLNFVMAEDIYYFSDDTGTTHEISVEDYELTYEDIIYLRANLSGVKFILYTRQNTDGYILKVDDIPNLKDPTCTWNASNPTRIITHGWGGSYNVDSCVEPRNAYLKVGDFNIIVIDWSNIASNKLYHKVRACLPNVASYVAKFINYMQTAANLNPKNTLMVGHSLGAHLVSLAANNVFDTIAEVVGLDPAGPGYTNSKTDGRIDRSHAEYVQIIHTCSGRLGLTANYGTVDFYMNGGRIQPGCGILDIIGHCSHARSYKYFSESIENPYGFRVTPIKCTRSSSCANVYMGGAFLDHNAQGSYTLSTASEPPYALG</sequence>
<keyword evidence="6" id="KW-0378">Hydrolase</keyword>
<dbReference type="Proteomes" id="UP000617340">
    <property type="component" value="Unassembled WGS sequence"/>
</dbReference>
<evidence type="ECO:0000256" key="7">
    <source>
        <dbReference type="ARBA" id="ARBA00023157"/>
    </source>
</evidence>
<comment type="caution">
    <text evidence="10">The sequence shown here is derived from an EMBL/GenBank/DDBJ whole genome shotgun (WGS) entry which is preliminary data.</text>
</comment>
<evidence type="ECO:0000313" key="10">
    <source>
        <dbReference type="EMBL" id="KAF7410296.1"/>
    </source>
</evidence>
<dbReference type="InterPro" id="IPR029058">
    <property type="entry name" value="AB_hydrolase_fold"/>
</dbReference>
<evidence type="ECO:0000256" key="4">
    <source>
        <dbReference type="ARBA" id="ARBA00013179"/>
    </source>
</evidence>
<comment type="similarity">
    <text evidence="3 8">Belongs to the AB hydrolase superfamily. Lipase family.</text>
</comment>
<dbReference type="Pfam" id="PF00151">
    <property type="entry name" value="Lipase"/>
    <property type="match status" value="1"/>
</dbReference>
<dbReference type="Gene3D" id="3.40.50.1820">
    <property type="entry name" value="alpha/beta hydrolase"/>
    <property type="match status" value="1"/>
</dbReference>
<dbReference type="PANTHER" id="PTHR11610">
    <property type="entry name" value="LIPASE"/>
    <property type="match status" value="1"/>
</dbReference>
<dbReference type="SUPFAM" id="SSF53474">
    <property type="entry name" value="alpha/beta-Hydrolases"/>
    <property type="match status" value="1"/>
</dbReference>
<dbReference type="PRINTS" id="PR00821">
    <property type="entry name" value="TAGLIPASE"/>
</dbReference>
<dbReference type="GO" id="GO:0008970">
    <property type="term" value="F:phospholipase A1 activity"/>
    <property type="evidence" value="ECO:0007669"/>
    <property type="project" value="UniProtKB-EC"/>
</dbReference>
<dbReference type="EMBL" id="JACSDZ010000003">
    <property type="protein sequence ID" value="KAF7410296.1"/>
    <property type="molecule type" value="Genomic_DNA"/>
</dbReference>
<keyword evidence="7" id="KW-1015">Disulfide bond</keyword>
<keyword evidence="11" id="KW-1185">Reference proteome</keyword>
<evidence type="ECO:0000256" key="5">
    <source>
        <dbReference type="ARBA" id="ARBA00022525"/>
    </source>
</evidence>
<protein>
    <recommendedName>
        <fullName evidence="4">phospholipase A1</fullName>
        <ecNumber evidence="4">3.1.1.32</ecNumber>
    </recommendedName>
</protein>